<keyword evidence="2" id="KW-1185">Reference proteome</keyword>
<reference evidence="1" key="1">
    <citation type="submission" date="2021-05" db="EMBL/GenBank/DDBJ databases">
        <authorList>
            <person name="Scholz U."/>
            <person name="Mascher M."/>
            <person name="Fiebig A."/>
        </authorList>
    </citation>
    <scope>NUCLEOTIDE SEQUENCE [LARGE SCALE GENOMIC DNA]</scope>
</reference>
<sequence>MQSMESIVKLFTEWEIQLLVLLSFTLQLFLFFAGSLRRCSYSGFLRVCNWIAYLGAYFVAVYALGYLSRHNQEETRGTEPLAFFWAPFLLIHLGGQDTITALSMEDNNLWLRHLLNLVVQVILALYVFWKSIARLNNVELLASGVLVFVAGIIKYVERVWCLKRGSLAGLASKNEVDDYYAGVDPDGYASRFIEAFRSMKFAIRVFGSSADSRYYLSFDGIDDADEMDKNVKETRLLLGLMYDELYTKARVLRTWSFMIFRLISQISFAVAFAVFHSSIVVDTQQQQGRWRYMKADVAITYSLFIGGHFVEVCSVLNSMMSPWTWNMLKNRQWERLARLSWLILSSDIGWPEKKQRWPCSFGQYNFLSWLTGDGHPPQARRRRRRRRRTFCQGVMAVVRRAFEDVMGVNRKKLFWMSKVLDTWYIEADQVLIEKYVAREIVRLTKEHKLIIPSRDWPNLAPVLMYRAYNWANNFGEAIARMHLLSELHLRRYDHMAEDDEEAFGMAQICRKLSNYMMHLLVSNPSMLPLTTSSERVLETCHELDHPVGSMGNHEELHPSKETVEEMVYMWTRILIYAAGKSRPAVHASQLATSGGELITLTWLLCWNKSCCYHLFMFSFSSACACWPGHVVMREFRIRIRVERCESLSCNVYLS</sequence>
<dbReference type="EnsemblPlants" id="AVESA.00010b.r2.1CG0078040.1">
    <property type="protein sequence ID" value="AVESA.00010b.r2.1CG0078040.1.CDS"/>
    <property type="gene ID" value="AVESA.00010b.r2.1CG0078040"/>
</dbReference>
<name>A0ACD5TKZ1_AVESA</name>
<protein>
    <submittedName>
        <fullName evidence="1">Uncharacterized protein</fullName>
    </submittedName>
</protein>
<dbReference type="Proteomes" id="UP001732700">
    <property type="component" value="Chromosome 1C"/>
</dbReference>
<organism evidence="1 2">
    <name type="scientific">Avena sativa</name>
    <name type="common">Oat</name>
    <dbReference type="NCBI Taxonomy" id="4498"/>
    <lineage>
        <taxon>Eukaryota</taxon>
        <taxon>Viridiplantae</taxon>
        <taxon>Streptophyta</taxon>
        <taxon>Embryophyta</taxon>
        <taxon>Tracheophyta</taxon>
        <taxon>Spermatophyta</taxon>
        <taxon>Magnoliopsida</taxon>
        <taxon>Liliopsida</taxon>
        <taxon>Poales</taxon>
        <taxon>Poaceae</taxon>
        <taxon>BOP clade</taxon>
        <taxon>Pooideae</taxon>
        <taxon>Poodae</taxon>
        <taxon>Poeae</taxon>
        <taxon>Poeae Chloroplast Group 1 (Aveneae type)</taxon>
        <taxon>Aveninae</taxon>
        <taxon>Avena</taxon>
    </lineage>
</organism>
<proteinExistence type="predicted"/>
<evidence type="ECO:0000313" key="2">
    <source>
        <dbReference type="Proteomes" id="UP001732700"/>
    </source>
</evidence>
<accession>A0ACD5TKZ1</accession>
<evidence type="ECO:0000313" key="1">
    <source>
        <dbReference type="EnsemblPlants" id="AVESA.00010b.r2.1CG0078040.1.CDS"/>
    </source>
</evidence>
<reference evidence="1" key="2">
    <citation type="submission" date="2025-09" db="UniProtKB">
        <authorList>
            <consortium name="EnsemblPlants"/>
        </authorList>
    </citation>
    <scope>IDENTIFICATION</scope>
</reference>